<evidence type="ECO:0000313" key="2">
    <source>
        <dbReference type="Proteomes" id="UP000002703"/>
    </source>
</evidence>
<dbReference type="GeneID" id="17312312"/>
<proteinExistence type="predicted"/>
<dbReference type="EMBL" id="CP000147">
    <property type="protein sequence ID" value="AGY32507.1"/>
    <property type="molecule type" value="Genomic_DNA"/>
</dbReference>
<sequence>MSIPGVIWEAGVPDEIAQGAKLRFVAAGDEGSSDEVIGWYVVLEYPDGTAKVLVKQVRYEPRLLKTWPGIASFVTQYTPEKSSVTVPIRPEVRNQRELWDLVISYGSK</sequence>
<keyword evidence="1" id="KW-0614">Plasmid</keyword>
<name>U5NMN3_CERS4</name>
<protein>
    <submittedName>
        <fullName evidence="1">Uncharacterized protein</fullName>
    </submittedName>
</protein>
<dbReference type="AlphaFoldDB" id="U5NMN3"/>
<accession>U5NMN3</accession>
<dbReference type="KEGG" id="rsp:RSP_7682"/>
<geneLocation type="plasmid" evidence="2">
    <name>pRS241d</name>
</geneLocation>
<evidence type="ECO:0000313" key="1">
    <source>
        <dbReference type="EMBL" id="AGY32507.1"/>
    </source>
</evidence>
<keyword evidence="2" id="KW-1185">Reference proteome</keyword>
<dbReference type="Proteomes" id="UP000002703">
    <property type="component" value="Plasmid D"/>
</dbReference>
<organism evidence="1 2">
    <name type="scientific">Cereibacter sphaeroides (strain ATCC 17023 / DSM 158 / JCM 6121 / CCUG 31486 / LMG 2827 / NBRC 12203 / NCIMB 8253 / ATH 2.4.1.)</name>
    <name type="common">Rhodobacter sphaeroides</name>
    <dbReference type="NCBI Taxonomy" id="272943"/>
    <lineage>
        <taxon>Bacteria</taxon>
        <taxon>Pseudomonadati</taxon>
        <taxon>Pseudomonadota</taxon>
        <taxon>Alphaproteobacteria</taxon>
        <taxon>Rhodobacterales</taxon>
        <taxon>Paracoccaceae</taxon>
        <taxon>Cereibacter</taxon>
    </lineage>
</organism>
<accession>A0A344QDC9</accession>
<dbReference type="OrthoDB" id="7917345at2"/>
<gene>
    <name evidence="1" type="ORF">RSP_7682</name>
</gene>
<dbReference type="RefSeq" id="WP_017140546.1">
    <property type="nucleotide sequence ID" value="NC_007490.2"/>
</dbReference>
<dbReference type="EnsemblBacteria" id="AGY32507">
    <property type="protein sequence ID" value="AGY32507"/>
    <property type="gene ID" value="RSP_7682"/>
</dbReference>
<reference evidence="2" key="1">
    <citation type="submission" date="2005-09" db="EMBL/GenBank/DDBJ databases">
        <title>Complete sequence of plasmid D of Rhodobacter sphaeroides 2.4.1.</title>
        <authorList>
            <person name="Copeland A."/>
            <person name="Lucas S."/>
            <person name="Lapidus A."/>
            <person name="Barry K."/>
            <person name="Detter J.C."/>
            <person name="Glavina T."/>
            <person name="Hammon N."/>
            <person name="Israni S."/>
            <person name="Pitluck S."/>
            <person name="Richardson P."/>
            <person name="Mackenzie C."/>
            <person name="Choudhary M."/>
            <person name="Larimer F."/>
            <person name="Hauser L.J."/>
            <person name="Land M."/>
            <person name="Donohue T.J."/>
            <person name="Kaplan S."/>
        </authorList>
    </citation>
    <scope>NUCLEOTIDE SEQUENCE [LARGE SCALE GENOMIC DNA]</scope>
    <source>
        <strain evidence="2">ATCC 17023 / DSM 158 / JCM 6121 / CCUG 31486 / LMG 2827 / NBRC 12203 / NCIMB 8253 / ATH 2.4.1.</strain>
        <plasmid evidence="2">pRS241d</plasmid>
    </source>
</reference>